<dbReference type="InterPro" id="IPR054076">
    <property type="entry name" value="ZUO1-like_ZHD"/>
</dbReference>
<keyword evidence="3" id="KW-0862">Zinc</keyword>
<accession>A0AAJ8M3M3</accession>
<dbReference type="SUPFAM" id="SSF57667">
    <property type="entry name" value="beta-beta-alpha zinc fingers"/>
    <property type="match status" value="1"/>
</dbReference>
<dbReference type="GO" id="GO:0003676">
    <property type="term" value="F:nucleic acid binding"/>
    <property type="evidence" value="ECO:0007669"/>
    <property type="project" value="InterPro"/>
</dbReference>
<feature type="compositionally biased region" description="Basic and acidic residues" evidence="5">
    <location>
        <begin position="103"/>
        <end position="114"/>
    </location>
</feature>
<feature type="compositionally biased region" description="Basic and acidic residues" evidence="5">
    <location>
        <begin position="303"/>
        <end position="317"/>
    </location>
</feature>
<dbReference type="EMBL" id="CP143790">
    <property type="protein sequence ID" value="WVN90373.1"/>
    <property type="molecule type" value="Genomic_DNA"/>
</dbReference>
<evidence type="ECO:0000256" key="3">
    <source>
        <dbReference type="ARBA" id="ARBA00022833"/>
    </source>
</evidence>
<dbReference type="Proteomes" id="UP000094043">
    <property type="component" value="Chromosome 7"/>
</dbReference>
<dbReference type="SUPFAM" id="SSF46565">
    <property type="entry name" value="Chaperone J-domain"/>
    <property type="match status" value="1"/>
</dbReference>
<evidence type="ECO:0000256" key="4">
    <source>
        <dbReference type="PROSITE-ProRule" id="PRU00042"/>
    </source>
</evidence>
<dbReference type="RefSeq" id="XP_066071073.1">
    <property type="nucleotide sequence ID" value="XM_066214976.1"/>
</dbReference>
<reference evidence="8" key="3">
    <citation type="submission" date="2024-01" db="EMBL/GenBank/DDBJ databases">
        <authorList>
            <person name="Coelho M.A."/>
            <person name="David-Palma M."/>
            <person name="Shea T."/>
            <person name="Sun S."/>
            <person name="Cuomo C.A."/>
            <person name="Heitman J."/>
        </authorList>
    </citation>
    <scope>NUCLEOTIDE SEQUENCE</scope>
    <source>
        <strain evidence="8">CBS 7841</strain>
    </source>
</reference>
<evidence type="ECO:0000259" key="7">
    <source>
        <dbReference type="PROSITE" id="PS50157"/>
    </source>
</evidence>
<dbReference type="InterPro" id="IPR003604">
    <property type="entry name" value="Matrin/U1-like-C_Znf_C2H2"/>
</dbReference>
<dbReference type="PANTHER" id="PTHR44029:SF1">
    <property type="entry name" value="DNAJ HOMOLOG SUBFAMILY C MEMBER 21"/>
    <property type="match status" value="1"/>
</dbReference>
<feature type="region of interest" description="Disordered" evidence="5">
    <location>
        <begin position="470"/>
        <end position="580"/>
    </location>
</feature>
<evidence type="ECO:0000313" key="8">
    <source>
        <dbReference type="EMBL" id="WVN90373.1"/>
    </source>
</evidence>
<gene>
    <name evidence="8" type="ORF">L203_105609</name>
</gene>
<name>A0AAJ8M3M3_9TREE</name>
<dbReference type="SMART" id="SM00271">
    <property type="entry name" value="DnaJ"/>
    <property type="match status" value="1"/>
</dbReference>
<feature type="region of interest" description="Disordered" evidence="5">
    <location>
        <begin position="103"/>
        <end position="123"/>
    </location>
</feature>
<dbReference type="InterPro" id="IPR036236">
    <property type="entry name" value="Znf_C2H2_sf"/>
</dbReference>
<dbReference type="Pfam" id="PF07985">
    <property type="entry name" value="SRR1"/>
    <property type="match status" value="1"/>
</dbReference>
<feature type="region of interest" description="Disordered" evidence="5">
    <location>
        <begin position="273"/>
        <end position="358"/>
    </location>
</feature>
<keyword evidence="2 4" id="KW-0863">Zinc-finger</keyword>
<dbReference type="AlphaFoldDB" id="A0AAJ8M3M3"/>
<dbReference type="SMART" id="SM00451">
    <property type="entry name" value="ZnF_U1"/>
    <property type="match status" value="1"/>
</dbReference>
<evidence type="ECO:0000256" key="2">
    <source>
        <dbReference type="ARBA" id="ARBA00022771"/>
    </source>
</evidence>
<dbReference type="InterPro" id="IPR051964">
    <property type="entry name" value="Chaperone_stress_response"/>
</dbReference>
<evidence type="ECO:0000259" key="6">
    <source>
        <dbReference type="PROSITE" id="PS50076"/>
    </source>
</evidence>
<feature type="region of interest" description="Disordered" evidence="5">
    <location>
        <begin position="408"/>
        <end position="439"/>
    </location>
</feature>
<reference evidence="8" key="2">
    <citation type="journal article" date="2022" name="Elife">
        <title>Obligate sexual reproduction of a homothallic fungus closely related to the Cryptococcus pathogenic species complex.</title>
        <authorList>
            <person name="Passer A.R."/>
            <person name="Clancey S.A."/>
            <person name="Shea T."/>
            <person name="David-Palma M."/>
            <person name="Averette A.F."/>
            <person name="Boekhout T."/>
            <person name="Porcel B.M."/>
            <person name="Nowrousian M."/>
            <person name="Cuomo C.A."/>
            <person name="Sun S."/>
            <person name="Heitman J."/>
            <person name="Coelho M.A."/>
        </authorList>
    </citation>
    <scope>NUCLEOTIDE SEQUENCE</scope>
    <source>
        <strain evidence="8">CBS 7841</strain>
    </source>
</reference>
<dbReference type="PROSITE" id="PS50157">
    <property type="entry name" value="ZINC_FINGER_C2H2_2"/>
    <property type="match status" value="1"/>
</dbReference>
<sequence length="875" mass="99949">MGNDQSRSSKDVNGAEERPPDYYELLQVDENADYDEIKRSYRKLALVNHPDKNPHRIEEATKLFADLQQAYEILSDPQERAFYDTHRNAPVAATDDDIFEHVRAGDKATNDPKSKLNRRQPGDPGVRIEQIMRFFDPKIARKMDDTPEGFFSIYRTLFALLASDEALHISSHLPLFYPSFGDSQTPYAPPQGLTRAQKEAQIWVRDFYAVWSEFVTEKKFEWINKWDAERGDDRTMRRAMEKENKKAREDVRKEYNETIKQLVTFVQHRDPRYKAHQAKLAQERNAAKSAKPLGASSSANKSIDIEAARKRHEERLKAATAYQEQDWQKISSHHSGDEEENEEEEEEQLGDGTGVRLDNGQGGELFECVACGKTFASEASWNNHERSKKHKQMVWKIKKQMIAEEKAMGLSQPASDSETSDWHERISDTTEQQEGVGETKEQLVALEALEEDMIDMALEESEDINYGTKKLKKKTKKTRQAPVIMEDANEQDIAAAYPTESDAIPRRTISDDERENLSSEPPSELSKRDKRRTREARRKAEEEERKAAFKEARKIAKKAGVSPQLSQPKQLKKGKNNDDGFEIAKQKGVRTGRAKGINFGKTEVLPEHGDDKVRKVLEEVVEKRAKMVEKWGAAWNDFYSRIKILLWDESIPIPTRILCLGLGKPFSNRTAQIQLALLLELAHVLKCDTAEIELYDPMWDDGDRKLLSLLGVKCLEQNLLGKHTLEQDKAYLLYLPHAPKQLYESLLSTNYNPSLCCGKPGRVLLGNDLADYLPGFSRPLQDNSDAGHHGGTEEFVKPKKKRRGKGESKVQVKDNVFSRLVPHMSVIPMATALPETNLPGFARAFLSFTLQWLDQSKKEVIDWEMLVLHTRVMVS</sequence>
<feature type="domain" description="J" evidence="6">
    <location>
        <begin position="21"/>
        <end position="87"/>
    </location>
</feature>
<dbReference type="InterPro" id="IPR022755">
    <property type="entry name" value="Znf_C2H2_jaz"/>
</dbReference>
<dbReference type="Pfam" id="PF12171">
    <property type="entry name" value="zf-C2H2_jaz"/>
    <property type="match status" value="1"/>
</dbReference>
<feature type="compositionally biased region" description="Acidic residues" evidence="5">
    <location>
        <begin position="337"/>
        <end position="349"/>
    </location>
</feature>
<keyword evidence="9" id="KW-1185">Reference proteome</keyword>
<feature type="compositionally biased region" description="Basic and acidic residues" evidence="5">
    <location>
        <begin position="503"/>
        <end position="517"/>
    </location>
</feature>
<feature type="compositionally biased region" description="Basic residues" evidence="5">
    <location>
        <begin position="528"/>
        <end position="537"/>
    </location>
</feature>
<evidence type="ECO:0000313" key="9">
    <source>
        <dbReference type="Proteomes" id="UP000094043"/>
    </source>
</evidence>
<dbReference type="InterPro" id="IPR036869">
    <property type="entry name" value="J_dom_sf"/>
</dbReference>
<dbReference type="InterPro" id="IPR001623">
    <property type="entry name" value="DnaJ_domain"/>
</dbReference>
<feature type="compositionally biased region" description="Basic and acidic residues" evidence="5">
    <location>
        <begin position="538"/>
        <end position="554"/>
    </location>
</feature>
<dbReference type="Pfam" id="PF21884">
    <property type="entry name" value="ZUO1-like_ZHD"/>
    <property type="match status" value="1"/>
</dbReference>
<dbReference type="Gene3D" id="1.10.287.110">
    <property type="entry name" value="DnaJ domain"/>
    <property type="match status" value="1"/>
</dbReference>
<organism evidence="8 9">
    <name type="scientific">Cryptococcus depauperatus CBS 7841</name>
    <dbReference type="NCBI Taxonomy" id="1295531"/>
    <lineage>
        <taxon>Eukaryota</taxon>
        <taxon>Fungi</taxon>
        <taxon>Dikarya</taxon>
        <taxon>Basidiomycota</taxon>
        <taxon>Agaricomycotina</taxon>
        <taxon>Tremellomycetes</taxon>
        <taxon>Tremellales</taxon>
        <taxon>Cryptococcaceae</taxon>
        <taxon>Cryptococcus</taxon>
    </lineage>
</organism>
<dbReference type="PANTHER" id="PTHR44029">
    <property type="entry name" value="DNAJ HOMOLOG SUBFAMILY C MEMBER 21"/>
    <property type="match status" value="1"/>
</dbReference>
<reference evidence="8" key="1">
    <citation type="submission" date="2016-06" db="EMBL/GenBank/DDBJ databases">
        <authorList>
            <person name="Cuomo C."/>
            <person name="Litvintseva A."/>
            <person name="Heitman J."/>
            <person name="Chen Y."/>
            <person name="Sun S."/>
            <person name="Springer D."/>
            <person name="Dromer F."/>
            <person name="Young S."/>
            <person name="Zeng Q."/>
            <person name="Chapman S."/>
            <person name="Gujja S."/>
            <person name="Saif S."/>
            <person name="Birren B."/>
        </authorList>
    </citation>
    <scope>NUCLEOTIDE SEQUENCE</scope>
    <source>
        <strain evidence="8">CBS 7841</strain>
    </source>
</reference>
<evidence type="ECO:0008006" key="10">
    <source>
        <dbReference type="Google" id="ProtNLM"/>
    </source>
</evidence>
<dbReference type="PROSITE" id="PS00028">
    <property type="entry name" value="ZINC_FINGER_C2H2_1"/>
    <property type="match status" value="1"/>
</dbReference>
<feature type="region of interest" description="Disordered" evidence="5">
    <location>
        <begin position="781"/>
        <end position="808"/>
    </location>
</feature>
<dbReference type="CDD" id="cd06257">
    <property type="entry name" value="DnaJ"/>
    <property type="match status" value="1"/>
</dbReference>
<keyword evidence="1" id="KW-0479">Metal-binding</keyword>
<dbReference type="Gene3D" id="3.30.160.60">
    <property type="entry name" value="Classic Zinc Finger"/>
    <property type="match status" value="1"/>
</dbReference>
<feature type="region of interest" description="Disordered" evidence="5">
    <location>
        <begin position="1"/>
        <end position="21"/>
    </location>
</feature>
<proteinExistence type="predicted"/>
<dbReference type="InterPro" id="IPR018253">
    <property type="entry name" value="DnaJ_domain_CS"/>
</dbReference>
<feature type="compositionally biased region" description="Basic residues" evidence="5">
    <location>
        <begin position="470"/>
        <end position="479"/>
    </location>
</feature>
<evidence type="ECO:0000256" key="1">
    <source>
        <dbReference type="ARBA" id="ARBA00022723"/>
    </source>
</evidence>
<protein>
    <recommendedName>
        <fullName evidence="10">J domain-containing protein</fullName>
    </recommendedName>
</protein>
<feature type="compositionally biased region" description="Basic and acidic residues" evidence="5">
    <location>
        <begin position="7"/>
        <end position="21"/>
    </location>
</feature>
<dbReference type="PROSITE" id="PS00636">
    <property type="entry name" value="DNAJ_1"/>
    <property type="match status" value="1"/>
</dbReference>
<dbReference type="InterPro" id="IPR013087">
    <property type="entry name" value="Znf_C2H2_type"/>
</dbReference>
<evidence type="ECO:0000256" key="5">
    <source>
        <dbReference type="SAM" id="MobiDB-lite"/>
    </source>
</evidence>
<feature type="compositionally biased region" description="Basic and acidic residues" evidence="5">
    <location>
        <begin position="785"/>
        <end position="797"/>
    </location>
</feature>
<dbReference type="PROSITE" id="PS50076">
    <property type="entry name" value="DNAJ_2"/>
    <property type="match status" value="1"/>
</dbReference>
<dbReference type="InterPro" id="IPR012942">
    <property type="entry name" value="SRR1-like"/>
</dbReference>
<dbReference type="GO" id="GO:0005737">
    <property type="term" value="C:cytoplasm"/>
    <property type="evidence" value="ECO:0007669"/>
    <property type="project" value="TreeGrafter"/>
</dbReference>
<dbReference type="GO" id="GO:0008270">
    <property type="term" value="F:zinc ion binding"/>
    <property type="evidence" value="ECO:0007669"/>
    <property type="project" value="UniProtKB-KW"/>
</dbReference>
<dbReference type="PRINTS" id="PR00625">
    <property type="entry name" value="JDOMAIN"/>
</dbReference>
<feature type="domain" description="C2H2-type" evidence="7">
    <location>
        <begin position="366"/>
        <end position="390"/>
    </location>
</feature>
<dbReference type="GeneID" id="91089818"/>
<dbReference type="KEGG" id="cdep:91089818"/>
<dbReference type="Pfam" id="PF00226">
    <property type="entry name" value="DnaJ"/>
    <property type="match status" value="1"/>
</dbReference>